<accession>A0AAD4GN19</accession>
<feature type="compositionally biased region" description="Low complexity" evidence="1">
    <location>
        <begin position="166"/>
        <end position="178"/>
    </location>
</feature>
<evidence type="ECO:0000313" key="3">
    <source>
        <dbReference type="Proteomes" id="UP001194746"/>
    </source>
</evidence>
<dbReference type="EMBL" id="VCAU01000193">
    <property type="protein sequence ID" value="KAF9883002.1"/>
    <property type="molecule type" value="Genomic_DNA"/>
</dbReference>
<protein>
    <submittedName>
        <fullName evidence="2">Uncharacterized protein</fullName>
    </submittedName>
</protein>
<feature type="compositionally biased region" description="Basic and acidic residues" evidence="1">
    <location>
        <begin position="154"/>
        <end position="164"/>
    </location>
</feature>
<dbReference type="AlphaFoldDB" id="A0AAD4GN19"/>
<dbReference type="PANTHER" id="PTHR14187:SF82">
    <property type="entry name" value="FAMILY CHAPERONE, PUTATIVE (AFU_ORTHOLOGUE AFUA_7G08575)-RELATED"/>
    <property type="match status" value="1"/>
</dbReference>
<name>A0AAD4GN19_ASPNN</name>
<dbReference type="InterPro" id="IPR043129">
    <property type="entry name" value="ATPase_NBD"/>
</dbReference>
<evidence type="ECO:0000313" key="2">
    <source>
        <dbReference type="EMBL" id="KAF9883002.1"/>
    </source>
</evidence>
<sequence>MQDASSLIINVQTVQEFGLSEEMRSTNEQHLAAWKRIGECEITATASGPGTHRASRESGVLGGVFYYHTQRWSDSGISLDPYVNNLYVNLDDAFFYRAVDESANSTNREEISACPYANDPYSNLNDEFANTCDPGKPTPGVKAFDARGPNGSCGKEKCDRKGQEESSCPPASPANRRSSSWKRHFCKVYKWTRRVWGQILYDDDFADVDYFIPLPGASDDPKVPVEDGFIQLSCEDTERIFEPVVQDVEELIAKQILCIIHVGLSAKTIILVGGFGSSVYLLRHLQKKNPRVTVLQPPNAWSAVVSGAVHRGLEGNRVESRVARRNYGVECRSTFDPSLHNPDDKVWGELQEKYFVDDRVRWYITKSSKIYEDKPIKMGFYHTVQAIHAHELHFLEDLQFCNDENAPNAMNSKVMRLCSLEADLSKVPRKLFEQKTNSQGVQYFKIPFKLVMTPTSASLLFELEFNGVSYGSVRTKY</sequence>
<reference evidence="2" key="1">
    <citation type="journal article" date="2019" name="Beilstein J. Org. Chem.">
        <title>Nanangenines: drimane sesquiterpenoids as the dominant metabolite cohort of a novel Australian fungus, Aspergillus nanangensis.</title>
        <authorList>
            <person name="Lacey H.J."/>
            <person name="Gilchrist C.L.M."/>
            <person name="Crombie A."/>
            <person name="Kalaitzis J.A."/>
            <person name="Vuong D."/>
            <person name="Rutledge P.J."/>
            <person name="Turner P."/>
            <person name="Pitt J.I."/>
            <person name="Lacey E."/>
            <person name="Chooi Y.H."/>
            <person name="Piggott A.M."/>
        </authorList>
    </citation>
    <scope>NUCLEOTIDE SEQUENCE</scope>
    <source>
        <strain evidence="2">MST-FP2251</strain>
    </source>
</reference>
<organism evidence="2 3">
    <name type="scientific">Aspergillus nanangensis</name>
    <dbReference type="NCBI Taxonomy" id="2582783"/>
    <lineage>
        <taxon>Eukaryota</taxon>
        <taxon>Fungi</taxon>
        <taxon>Dikarya</taxon>
        <taxon>Ascomycota</taxon>
        <taxon>Pezizomycotina</taxon>
        <taxon>Eurotiomycetes</taxon>
        <taxon>Eurotiomycetidae</taxon>
        <taxon>Eurotiales</taxon>
        <taxon>Aspergillaceae</taxon>
        <taxon>Aspergillus</taxon>
        <taxon>Aspergillus subgen. Circumdati</taxon>
    </lineage>
</organism>
<proteinExistence type="predicted"/>
<evidence type="ECO:0000256" key="1">
    <source>
        <dbReference type="SAM" id="MobiDB-lite"/>
    </source>
</evidence>
<reference evidence="2" key="2">
    <citation type="submission" date="2020-02" db="EMBL/GenBank/DDBJ databases">
        <authorList>
            <person name="Gilchrist C.L.M."/>
            <person name="Chooi Y.-H."/>
        </authorList>
    </citation>
    <scope>NUCLEOTIDE SEQUENCE</scope>
    <source>
        <strain evidence="2">MST-FP2251</strain>
    </source>
</reference>
<dbReference type="PANTHER" id="PTHR14187">
    <property type="entry name" value="ALPHA KINASE/ELONGATION FACTOR 2 KINASE"/>
    <property type="match status" value="1"/>
</dbReference>
<dbReference type="SUPFAM" id="SSF53067">
    <property type="entry name" value="Actin-like ATPase domain"/>
    <property type="match status" value="1"/>
</dbReference>
<gene>
    <name evidence="2" type="ORF">FE257_004342</name>
</gene>
<comment type="caution">
    <text evidence="2">The sequence shown here is derived from an EMBL/GenBank/DDBJ whole genome shotgun (WGS) entry which is preliminary data.</text>
</comment>
<feature type="region of interest" description="Disordered" evidence="1">
    <location>
        <begin position="151"/>
        <end position="178"/>
    </location>
</feature>
<dbReference type="Proteomes" id="UP001194746">
    <property type="component" value="Unassembled WGS sequence"/>
</dbReference>
<keyword evidence="3" id="KW-1185">Reference proteome</keyword>